<dbReference type="PROSITE" id="PS51257">
    <property type="entry name" value="PROKAR_LIPOPROTEIN"/>
    <property type="match status" value="1"/>
</dbReference>
<protein>
    <recommendedName>
        <fullName evidence="6">Cytochrome c domain-containing protein</fullName>
    </recommendedName>
</protein>
<feature type="domain" description="Cytochrome c" evidence="6">
    <location>
        <begin position="40"/>
        <end position="113"/>
    </location>
</feature>
<keyword evidence="3 4" id="KW-0408">Iron</keyword>
<dbReference type="InterPro" id="IPR036909">
    <property type="entry name" value="Cyt_c-like_dom_sf"/>
</dbReference>
<keyword evidence="1 4" id="KW-0349">Heme</keyword>
<dbReference type="GO" id="GO:0046872">
    <property type="term" value="F:metal ion binding"/>
    <property type="evidence" value="ECO:0007669"/>
    <property type="project" value="UniProtKB-KW"/>
</dbReference>
<keyword evidence="2 4" id="KW-0479">Metal-binding</keyword>
<dbReference type="PROSITE" id="PS51007">
    <property type="entry name" value="CYTC"/>
    <property type="match status" value="1"/>
</dbReference>
<organism evidence="7">
    <name type="scientific">uncultured Chloroflexia bacterium</name>
    <dbReference type="NCBI Taxonomy" id="1672391"/>
    <lineage>
        <taxon>Bacteria</taxon>
        <taxon>Bacillati</taxon>
        <taxon>Chloroflexota</taxon>
        <taxon>Chloroflexia</taxon>
        <taxon>environmental samples</taxon>
    </lineage>
</organism>
<dbReference type="SUPFAM" id="SSF46626">
    <property type="entry name" value="Cytochrome c"/>
    <property type="match status" value="1"/>
</dbReference>
<evidence type="ECO:0000313" key="7">
    <source>
        <dbReference type="EMBL" id="CAA9330950.1"/>
    </source>
</evidence>
<dbReference type="GO" id="GO:0020037">
    <property type="term" value="F:heme binding"/>
    <property type="evidence" value="ECO:0007669"/>
    <property type="project" value="InterPro"/>
</dbReference>
<reference evidence="7" key="1">
    <citation type="submission" date="2020-02" db="EMBL/GenBank/DDBJ databases">
        <authorList>
            <person name="Meier V. D."/>
        </authorList>
    </citation>
    <scope>NUCLEOTIDE SEQUENCE</scope>
    <source>
        <strain evidence="7">AVDCRST_MAG93</strain>
    </source>
</reference>
<sequence length="119" mass="12450">MNRLRSARLGVSTLLLTALVACAPAYRGEPITGPLELGTSALASGKQVFDANCHQCHPGGAGGLGPSLNDKPLPGSLIAYQVRHGLGAMPAFSPERLSDAQLDALVLYLEKLRSQSVKE</sequence>
<feature type="signal peptide" evidence="5">
    <location>
        <begin position="1"/>
        <end position="23"/>
    </location>
</feature>
<dbReference type="InterPro" id="IPR009056">
    <property type="entry name" value="Cyt_c-like_dom"/>
</dbReference>
<gene>
    <name evidence="7" type="ORF">AVDCRST_MAG93-6189</name>
</gene>
<evidence type="ECO:0000259" key="6">
    <source>
        <dbReference type="PROSITE" id="PS51007"/>
    </source>
</evidence>
<dbReference type="GO" id="GO:0009055">
    <property type="term" value="F:electron transfer activity"/>
    <property type="evidence" value="ECO:0007669"/>
    <property type="project" value="InterPro"/>
</dbReference>
<feature type="chain" id="PRO_5026786174" description="Cytochrome c domain-containing protein" evidence="5">
    <location>
        <begin position="24"/>
        <end position="119"/>
    </location>
</feature>
<dbReference type="Pfam" id="PF13442">
    <property type="entry name" value="Cytochrome_CBB3"/>
    <property type="match status" value="1"/>
</dbReference>
<evidence type="ECO:0000256" key="1">
    <source>
        <dbReference type="ARBA" id="ARBA00022617"/>
    </source>
</evidence>
<evidence type="ECO:0000256" key="4">
    <source>
        <dbReference type="PROSITE-ProRule" id="PRU00433"/>
    </source>
</evidence>
<keyword evidence="5" id="KW-0732">Signal</keyword>
<evidence type="ECO:0000256" key="5">
    <source>
        <dbReference type="SAM" id="SignalP"/>
    </source>
</evidence>
<proteinExistence type="predicted"/>
<accession>A0A6J4LFD7</accession>
<name>A0A6J4LFD7_9CHLR</name>
<dbReference type="Gene3D" id="1.10.760.10">
    <property type="entry name" value="Cytochrome c-like domain"/>
    <property type="match status" value="1"/>
</dbReference>
<dbReference type="AlphaFoldDB" id="A0A6J4LFD7"/>
<evidence type="ECO:0000256" key="2">
    <source>
        <dbReference type="ARBA" id="ARBA00022723"/>
    </source>
</evidence>
<dbReference type="EMBL" id="CADCTR010002083">
    <property type="protein sequence ID" value="CAA9330950.1"/>
    <property type="molecule type" value="Genomic_DNA"/>
</dbReference>
<evidence type="ECO:0000256" key="3">
    <source>
        <dbReference type="ARBA" id="ARBA00023004"/>
    </source>
</evidence>